<proteinExistence type="predicted"/>
<evidence type="ECO:0000313" key="1">
    <source>
        <dbReference type="EMBL" id="KAK2171738.1"/>
    </source>
</evidence>
<protein>
    <submittedName>
        <fullName evidence="1">Uncharacterized protein</fullName>
    </submittedName>
</protein>
<sequence>MCAFVKPPPPHPASTTRVTLWHLDTSLCTCLH</sequence>
<organism evidence="1 2">
    <name type="scientific">Ridgeia piscesae</name>
    <name type="common">Tubeworm</name>
    <dbReference type="NCBI Taxonomy" id="27915"/>
    <lineage>
        <taxon>Eukaryota</taxon>
        <taxon>Metazoa</taxon>
        <taxon>Spiralia</taxon>
        <taxon>Lophotrochozoa</taxon>
        <taxon>Annelida</taxon>
        <taxon>Polychaeta</taxon>
        <taxon>Sedentaria</taxon>
        <taxon>Canalipalpata</taxon>
        <taxon>Sabellida</taxon>
        <taxon>Siboglinidae</taxon>
        <taxon>Ridgeia</taxon>
    </lineage>
</organism>
<evidence type="ECO:0000313" key="2">
    <source>
        <dbReference type="Proteomes" id="UP001209878"/>
    </source>
</evidence>
<reference evidence="1" key="1">
    <citation type="journal article" date="2023" name="Mol. Biol. Evol.">
        <title>Third-Generation Sequencing Reveals the Adaptive Role of the Epigenome in Three Deep-Sea Polychaetes.</title>
        <authorList>
            <person name="Perez M."/>
            <person name="Aroh O."/>
            <person name="Sun Y."/>
            <person name="Lan Y."/>
            <person name="Juniper S.K."/>
            <person name="Young C.R."/>
            <person name="Angers B."/>
            <person name="Qian P.Y."/>
        </authorList>
    </citation>
    <scope>NUCLEOTIDE SEQUENCE</scope>
    <source>
        <strain evidence="1">R07B-5</strain>
    </source>
</reference>
<gene>
    <name evidence="1" type="ORF">NP493_1030g00009</name>
</gene>
<accession>A0AAD9KHJ0</accession>
<name>A0AAD9KHJ0_RIDPI</name>
<dbReference type="AlphaFoldDB" id="A0AAD9KHJ0"/>
<dbReference type="EMBL" id="JAODUO010001030">
    <property type="protein sequence ID" value="KAK2171738.1"/>
    <property type="molecule type" value="Genomic_DNA"/>
</dbReference>
<dbReference type="Proteomes" id="UP001209878">
    <property type="component" value="Unassembled WGS sequence"/>
</dbReference>
<keyword evidence="2" id="KW-1185">Reference proteome</keyword>
<comment type="caution">
    <text evidence="1">The sequence shown here is derived from an EMBL/GenBank/DDBJ whole genome shotgun (WGS) entry which is preliminary data.</text>
</comment>